<dbReference type="NCBIfam" id="TIGR00234">
    <property type="entry name" value="tyrS"/>
    <property type="match status" value="1"/>
</dbReference>
<dbReference type="InterPro" id="IPR014729">
    <property type="entry name" value="Rossmann-like_a/b/a_fold"/>
</dbReference>
<dbReference type="PRINTS" id="PR01040">
    <property type="entry name" value="TRNASYNTHTYR"/>
</dbReference>
<keyword evidence="5 10" id="KW-0648">Protein biosynthesis</keyword>
<dbReference type="InterPro" id="IPR002307">
    <property type="entry name" value="Tyr-tRNA-ligase"/>
</dbReference>
<dbReference type="InterPro" id="IPR036986">
    <property type="entry name" value="S4_RNA-bd_sf"/>
</dbReference>
<dbReference type="InterPro" id="IPR002305">
    <property type="entry name" value="aa-tRNA-synth_Ic"/>
</dbReference>
<keyword evidence="13" id="KW-1185">Reference proteome</keyword>
<keyword evidence="4 10" id="KW-0067">ATP-binding</keyword>
<evidence type="ECO:0000256" key="11">
    <source>
        <dbReference type="SAM" id="MobiDB-lite"/>
    </source>
</evidence>
<gene>
    <name evidence="12" type="primary">MSY1</name>
    <name evidence="12" type="ORF">HK099_000635</name>
</gene>
<dbReference type="PANTHER" id="PTHR11766">
    <property type="entry name" value="TYROSYL-TRNA SYNTHETASE"/>
    <property type="match status" value="1"/>
</dbReference>
<dbReference type="EMBL" id="JADGJW010001157">
    <property type="protein sequence ID" value="KAJ3206041.1"/>
    <property type="molecule type" value="Genomic_DNA"/>
</dbReference>
<dbReference type="PROSITE" id="PS00178">
    <property type="entry name" value="AA_TRNA_LIGASE_I"/>
    <property type="match status" value="1"/>
</dbReference>
<dbReference type="GO" id="GO:0004831">
    <property type="term" value="F:tyrosine-tRNA ligase activity"/>
    <property type="evidence" value="ECO:0007669"/>
    <property type="project" value="UniProtKB-EC"/>
</dbReference>
<comment type="similarity">
    <text evidence="10">Belongs to the class-I aminoacyl-tRNA synthetase family.</text>
</comment>
<dbReference type="Pfam" id="PF00579">
    <property type="entry name" value="tRNA-synt_1b"/>
    <property type="match status" value="1"/>
</dbReference>
<evidence type="ECO:0000256" key="6">
    <source>
        <dbReference type="ARBA" id="ARBA00023146"/>
    </source>
</evidence>
<evidence type="ECO:0000256" key="1">
    <source>
        <dbReference type="ARBA" id="ARBA00013160"/>
    </source>
</evidence>
<comment type="catalytic activity">
    <reaction evidence="8 10">
        <text>tRNA(Tyr) + L-tyrosine + ATP = L-tyrosyl-tRNA(Tyr) + AMP + diphosphate + H(+)</text>
        <dbReference type="Rhea" id="RHEA:10220"/>
        <dbReference type="Rhea" id="RHEA-COMP:9706"/>
        <dbReference type="Rhea" id="RHEA-COMP:9707"/>
        <dbReference type="ChEBI" id="CHEBI:15378"/>
        <dbReference type="ChEBI" id="CHEBI:30616"/>
        <dbReference type="ChEBI" id="CHEBI:33019"/>
        <dbReference type="ChEBI" id="CHEBI:58315"/>
        <dbReference type="ChEBI" id="CHEBI:78442"/>
        <dbReference type="ChEBI" id="CHEBI:78536"/>
        <dbReference type="ChEBI" id="CHEBI:456215"/>
        <dbReference type="EC" id="6.1.1.1"/>
    </reaction>
</comment>
<dbReference type="AlphaFoldDB" id="A0AAD5TZ84"/>
<evidence type="ECO:0000313" key="13">
    <source>
        <dbReference type="Proteomes" id="UP001211065"/>
    </source>
</evidence>
<feature type="compositionally biased region" description="Polar residues" evidence="11">
    <location>
        <begin position="121"/>
        <end position="135"/>
    </location>
</feature>
<dbReference type="GO" id="GO:0006437">
    <property type="term" value="P:tyrosyl-tRNA aminoacylation"/>
    <property type="evidence" value="ECO:0007669"/>
    <property type="project" value="InterPro"/>
</dbReference>
<dbReference type="EC" id="6.1.1.1" evidence="1 10"/>
<evidence type="ECO:0000256" key="10">
    <source>
        <dbReference type="RuleBase" id="RU361234"/>
    </source>
</evidence>
<protein>
    <recommendedName>
        <fullName evidence="1 10">Tyrosine--tRNA ligase</fullName>
        <ecNumber evidence="1 10">6.1.1.1</ecNumber>
    </recommendedName>
    <alternativeName>
        <fullName evidence="7 10">Tyrosyl-tRNA synthetase</fullName>
    </alternativeName>
</protein>
<dbReference type="Gene3D" id="3.40.50.620">
    <property type="entry name" value="HUPs"/>
    <property type="match status" value="1"/>
</dbReference>
<dbReference type="Gene3D" id="3.10.290.10">
    <property type="entry name" value="RNA-binding S4 domain"/>
    <property type="match status" value="1"/>
</dbReference>
<dbReference type="HAMAP" id="MF_02006">
    <property type="entry name" value="Tyr_tRNA_synth_type1"/>
    <property type="match status" value="1"/>
</dbReference>
<evidence type="ECO:0000256" key="4">
    <source>
        <dbReference type="ARBA" id="ARBA00022840"/>
    </source>
</evidence>
<dbReference type="GO" id="GO:0005524">
    <property type="term" value="F:ATP binding"/>
    <property type="evidence" value="ECO:0007669"/>
    <property type="project" value="UniProtKB-KW"/>
</dbReference>
<dbReference type="Gene3D" id="1.10.240.10">
    <property type="entry name" value="Tyrosyl-Transfer RNA Synthetase"/>
    <property type="match status" value="1"/>
</dbReference>
<evidence type="ECO:0000256" key="7">
    <source>
        <dbReference type="ARBA" id="ARBA00033323"/>
    </source>
</evidence>
<dbReference type="InterPro" id="IPR001412">
    <property type="entry name" value="aa-tRNA-synth_I_CS"/>
</dbReference>
<dbReference type="GO" id="GO:0003723">
    <property type="term" value="F:RNA binding"/>
    <property type="evidence" value="ECO:0007669"/>
    <property type="project" value="UniProtKB-KW"/>
</dbReference>
<dbReference type="GO" id="GO:0005739">
    <property type="term" value="C:mitochondrion"/>
    <property type="evidence" value="ECO:0007669"/>
    <property type="project" value="TreeGrafter"/>
</dbReference>
<dbReference type="CDD" id="cd00805">
    <property type="entry name" value="TyrRS_core"/>
    <property type="match status" value="1"/>
</dbReference>
<feature type="region of interest" description="Disordered" evidence="11">
    <location>
        <begin position="121"/>
        <end position="140"/>
    </location>
</feature>
<dbReference type="InterPro" id="IPR024107">
    <property type="entry name" value="Tyr-tRNA-ligase_bac_1"/>
</dbReference>
<accession>A0AAD5TZ84</accession>
<dbReference type="InterPro" id="IPR024088">
    <property type="entry name" value="Tyr-tRNA-ligase_bac-type"/>
</dbReference>
<evidence type="ECO:0000313" key="12">
    <source>
        <dbReference type="EMBL" id="KAJ3206041.1"/>
    </source>
</evidence>
<proteinExistence type="inferred from homology"/>
<dbReference type="PANTHER" id="PTHR11766:SF0">
    <property type="entry name" value="TYROSINE--TRNA LIGASE, MITOCHONDRIAL"/>
    <property type="match status" value="1"/>
</dbReference>
<keyword evidence="3 10" id="KW-0547">Nucleotide-binding</keyword>
<keyword evidence="9" id="KW-0694">RNA-binding</keyword>
<dbReference type="PROSITE" id="PS50889">
    <property type="entry name" value="S4"/>
    <property type="match status" value="1"/>
</dbReference>
<dbReference type="Proteomes" id="UP001211065">
    <property type="component" value="Unassembled WGS sequence"/>
</dbReference>
<dbReference type="FunFam" id="1.10.240.10:FF:000001">
    <property type="entry name" value="Tyrosine--tRNA ligase"/>
    <property type="match status" value="1"/>
</dbReference>
<organism evidence="12 13">
    <name type="scientific">Clydaea vesicula</name>
    <dbReference type="NCBI Taxonomy" id="447962"/>
    <lineage>
        <taxon>Eukaryota</taxon>
        <taxon>Fungi</taxon>
        <taxon>Fungi incertae sedis</taxon>
        <taxon>Chytridiomycota</taxon>
        <taxon>Chytridiomycota incertae sedis</taxon>
        <taxon>Chytridiomycetes</taxon>
        <taxon>Lobulomycetales</taxon>
        <taxon>Lobulomycetaceae</taxon>
        <taxon>Clydaea</taxon>
    </lineage>
</organism>
<keyword evidence="2 10" id="KW-0436">Ligase</keyword>
<evidence type="ECO:0000256" key="3">
    <source>
        <dbReference type="ARBA" id="ARBA00022741"/>
    </source>
</evidence>
<keyword evidence="6 10" id="KW-0030">Aminoacyl-tRNA synthetase</keyword>
<dbReference type="GO" id="GO:0005829">
    <property type="term" value="C:cytosol"/>
    <property type="evidence" value="ECO:0007669"/>
    <property type="project" value="TreeGrafter"/>
</dbReference>
<evidence type="ECO:0000256" key="8">
    <source>
        <dbReference type="ARBA" id="ARBA00048248"/>
    </source>
</evidence>
<comment type="caution">
    <text evidence="12">The sequence shown here is derived from an EMBL/GenBank/DDBJ whole genome shotgun (WGS) entry which is preliminary data.</text>
</comment>
<sequence>MASNCVSGKAALIPPVLAACNLTEEASGINSPALFNAVSLPKFCSPGACKTEYLKFFDGQQKVCPPTRQNNWDIEGCCANAQACLASTQQNGGESGSIVPTDASSTATATDSAEVSAIDSATASANPASTDSTNPSSTAAAKSSAISLNKGFFSLAAMILEKKLLEKQLTIYTGFDPTAKSLHVGNLLPLITLLRFRTFNHNIIALVGGATGAIGDPSGKSTERILQDSETITANTNSIKLQLEKIFKNSEIYLKKINKFNNFNLENDNSQSNTSKVKILNNFEWYRNFTLLDFLKNYGRFGRVNIMIQKDSVKNRLKSEEGISFTEFTYQLLQGYDFFHLHKHHKCNIQLGGSDQWGNIVSGLDIISKISNEGRSKNKIPTKDSLSVNNSDVDNCFGITIPLITNSKGEKFGKSEGNAVWLDENLSSPFEFYQFFRRTSDREIEQFLYYFTFLDFSEIKELVKESTKFPEKQIAQKYLAQELTELVHGEQAAKSAKLKSLLLFEDFQKRDSNQINYLFGEETENNILSTKSLINTFKDDKEIFCRVNKNLVLNKTLLDVLTLNTQAKKIIASGGLYINKLKVINKEMIISKKHIFEENIIIFKIGKTKFKVLELEN</sequence>
<name>A0AAD5TZ84_9FUNG</name>
<evidence type="ECO:0000256" key="2">
    <source>
        <dbReference type="ARBA" id="ARBA00022598"/>
    </source>
</evidence>
<reference evidence="12" key="1">
    <citation type="submission" date="2020-05" db="EMBL/GenBank/DDBJ databases">
        <title>Phylogenomic resolution of chytrid fungi.</title>
        <authorList>
            <person name="Stajich J.E."/>
            <person name="Amses K."/>
            <person name="Simmons R."/>
            <person name="Seto K."/>
            <person name="Myers J."/>
            <person name="Bonds A."/>
            <person name="Quandt C.A."/>
            <person name="Barry K."/>
            <person name="Liu P."/>
            <person name="Grigoriev I."/>
            <person name="Longcore J.E."/>
            <person name="James T.Y."/>
        </authorList>
    </citation>
    <scope>NUCLEOTIDE SEQUENCE</scope>
    <source>
        <strain evidence="12">JEL0476</strain>
    </source>
</reference>
<evidence type="ECO:0000256" key="9">
    <source>
        <dbReference type="PROSITE-ProRule" id="PRU00182"/>
    </source>
</evidence>
<evidence type="ECO:0000256" key="5">
    <source>
        <dbReference type="ARBA" id="ARBA00022917"/>
    </source>
</evidence>
<dbReference type="SUPFAM" id="SSF52374">
    <property type="entry name" value="Nucleotidylyl transferase"/>
    <property type="match status" value="1"/>
</dbReference>